<comment type="subcellular location">
    <subcellularLocation>
        <location evidence="1 12">Membrane</location>
        <topology evidence="1 12">Multi-pass membrane protein</topology>
    </subcellularLocation>
</comment>
<evidence type="ECO:0000256" key="5">
    <source>
        <dbReference type="ARBA" id="ARBA00022882"/>
    </source>
</evidence>
<dbReference type="InterPro" id="IPR013518">
    <property type="entry name" value="K_chnl_inward-rec_Kir_cyto"/>
</dbReference>
<evidence type="ECO:0000256" key="4">
    <source>
        <dbReference type="ARBA" id="ARBA00022692"/>
    </source>
</evidence>
<evidence type="ECO:0000256" key="7">
    <source>
        <dbReference type="ARBA" id="ARBA00022989"/>
    </source>
</evidence>
<dbReference type="Gene3D" id="2.60.40.1400">
    <property type="entry name" value="G protein-activated inward rectifier potassium channel 1"/>
    <property type="match status" value="1"/>
</dbReference>
<dbReference type="FunFam" id="1.10.287.70:FF:000019">
    <property type="entry name" value="G protein-activated inward rectifier potassium channel 1"/>
    <property type="match status" value="1"/>
</dbReference>
<keyword evidence="4 12" id="KW-0812">Transmembrane</keyword>
<dbReference type="GO" id="GO:1990573">
    <property type="term" value="P:potassium ion import across plasma membrane"/>
    <property type="evidence" value="ECO:0007669"/>
    <property type="project" value="TreeGrafter"/>
</dbReference>
<proteinExistence type="inferred from homology"/>
<comment type="caution">
    <text evidence="17">The sequence shown here is derived from an EMBL/GenBank/DDBJ whole genome shotgun (WGS) entry which is preliminary data.</text>
</comment>
<dbReference type="InterPro" id="IPR016449">
    <property type="entry name" value="K_chnl_inward-rec_Kir"/>
</dbReference>
<keyword evidence="8 12" id="KW-0406">Ion transport</keyword>
<dbReference type="InterPro" id="IPR041647">
    <property type="entry name" value="IRK_C"/>
</dbReference>
<name>A0A226E240_FOLCA</name>
<reference evidence="17 18" key="1">
    <citation type="submission" date="2015-12" db="EMBL/GenBank/DDBJ databases">
        <title>The genome of Folsomia candida.</title>
        <authorList>
            <person name="Faddeeva A."/>
            <person name="Derks M.F."/>
            <person name="Anvar Y."/>
            <person name="Smit S."/>
            <person name="Van Straalen N."/>
            <person name="Roelofs D."/>
        </authorList>
    </citation>
    <scope>NUCLEOTIDE SEQUENCE [LARGE SCALE GENOMIC DNA]</scope>
    <source>
        <strain evidence="17 18">VU population</strain>
        <tissue evidence="17">Whole body</tissue>
    </source>
</reference>
<comment type="similarity">
    <text evidence="12">Belongs to the inward rectifier-type potassium channel (TC 1.A.2.1) family.</text>
</comment>
<dbReference type="GO" id="GO:0034702">
    <property type="term" value="C:monoatomic ion channel complex"/>
    <property type="evidence" value="ECO:0007669"/>
    <property type="project" value="UniProtKB-KW"/>
</dbReference>
<dbReference type="SUPFAM" id="SSF81296">
    <property type="entry name" value="E set domains"/>
    <property type="match status" value="1"/>
</dbReference>
<keyword evidence="6 12" id="KW-0630">Potassium</keyword>
<feature type="domain" description="Inward rectifier potassium channel C-terminal" evidence="16">
    <location>
        <begin position="194"/>
        <end position="363"/>
    </location>
</feature>
<dbReference type="AlphaFoldDB" id="A0A226E240"/>
<sequence length="366" mass="41398">MGSEKLPIPNGSNINSSTRLSVISRSPSPSSYGSLSMAQQQEYERTVTKDGVCNFTYSHVARQRRKFFSDLFTTMLETKWRWTMSVFVLAYVGSWLLFAVAWFAIVYLHNDTVNVNNPDWRPCVSGIQNFTSAFLFSVETQHTTGYGFYHLTEDCPQAVILFCTQSIFGVIIEGLLVGLIFTKMSRAKKRSQTLMFSTQAVISPRDGVLHFMFRIADMRTSHLLEAHVRAQMVQKRTTKEGEIISYHQEELRVGGDGEMDDKILLFWPTTIVHRITPESPLYNLTPADLNECNTSFEIIVVLEGIVESTGLTTQARSSYLPSEILWGHRFECVASSKSSSGERIIDYSLFNSTVPCDPSEFSITTY</sequence>
<evidence type="ECO:0000313" key="18">
    <source>
        <dbReference type="Proteomes" id="UP000198287"/>
    </source>
</evidence>
<evidence type="ECO:0000256" key="2">
    <source>
        <dbReference type="ARBA" id="ARBA00022448"/>
    </source>
</evidence>
<dbReference type="PRINTS" id="PR01320">
    <property type="entry name" value="KIRCHANNEL"/>
</dbReference>
<dbReference type="SUPFAM" id="SSF81324">
    <property type="entry name" value="Voltage-gated potassium channels"/>
    <property type="match status" value="1"/>
</dbReference>
<dbReference type="OMA" id="ETQICVS"/>
<dbReference type="PIRSF" id="PIRSF005465">
    <property type="entry name" value="GIRK_kir"/>
    <property type="match status" value="1"/>
</dbReference>
<dbReference type="GO" id="GO:0005242">
    <property type="term" value="F:inward rectifier potassium channel activity"/>
    <property type="evidence" value="ECO:0007669"/>
    <property type="project" value="InterPro"/>
</dbReference>
<dbReference type="PANTHER" id="PTHR11767:SF102">
    <property type="entry name" value="INWARDLY RECTIFYING POTASSIUM CHANNEL 1, ISOFORM F"/>
    <property type="match status" value="1"/>
</dbReference>
<dbReference type="PANTHER" id="PTHR11767">
    <property type="entry name" value="INWARD RECTIFIER POTASSIUM CHANNEL"/>
    <property type="match status" value="1"/>
</dbReference>
<evidence type="ECO:0000259" key="16">
    <source>
        <dbReference type="Pfam" id="PF17655"/>
    </source>
</evidence>
<protein>
    <submittedName>
        <fullName evidence="17">Inward rectifier potassium channel irk-1</fullName>
    </submittedName>
</protein>
<evidence type="ECO:0000256" key="1">
    <source>
        <dbReference type="ARBA" id="ARBA00004141"/>
    </source>
</evidence>
<feature type="domain" description="Potassium channel inwardly rectifying transmembrane" evidence="15">
    <location>
        <begin position="47"/>
        <end position="187"/>
    </location>
</feature>
<keyword evidence="18" id="KW-1185">Reference proteome</keyword>
<evidence type="ECO:0000259" key="15">
    <source>
        <dbReference type="Pfam" id="PF01007"/>
    </source>
</evidence>
<feature type="transmembrane region" description="Helical" evidence="14">
    <location>
        <begin position="86"/>
        <end position="108"/>
    </location>
</feature>
<evidence type="ECO:0000256" key="6">
    <source>
        <dbReference type="ARBA" id="ARBA00022958"/>
    </source>
</evidence>
<evidence type="ECO:0000313" key="17">
    <source>
        <dbReference type="EMBL" id="OXA51815.1"/>
    </source>
</evidence>
<evidence type="ECO:0000256" key="14">
    <source>
        <dbReference type="SAM" id="Phobius"/>
    </source>
</evidence>
<dbReference type="GO" id="GO:0034765">
    <property type="term" value="P:regulation of monoatomic ion transmembrane transport"/>
    <property type="evidence" value="ECO:0007669"/>
    <property type="project" value="TreeGrafter"/>
</dbReference>
<evidence type="ECO:0000256" key="10">
    <source>
        <dbReference type="ARBA" id="ARBA00023303"/>
    </source>
</evidence>
<keyword evidence="2 12" id="KW-0813">Transport</keyword>
<keyword evidence="5 12" id="KW-0851">Voltage-gated channel</keyword>
<dbReference type="EMBL" id="LNIX01000007">
    <property type="protein sequence ID" value="OXA51815.1"/>
    <property type="molecule type" value="Genomic_DNA"/>
</dbReference>
<dbReference type="InterPro" id="IPR040445">
    <property type="entry name" value="Kir_TM"/>
</dbReference>
<evidence type="ECO:0000256" key="13">
    <source>
        <dbReference type="SAM" id="MobiDB-lite"/>
    </source>
</evidence>
<dbReference type="GO" id="GO:0005886">
    <property type="term" value="C:plasma membrane"/>
    <property type="evidence" value="ECO:0007669"/>
    <property type="project" value="TreeGrafter"/>
</dbReference>
<evidence type="ECO:0000256" key="11">
    <source>
        <dbReference type="PIRSR" id="PIRSR005465-1"/>
    </source>
</evidence>
<dbReference type="OrthoDB" id="273257at2759"/>
<accession>A0A226E240</accession>
<organism evidence="17 18">
    <name type="scientific">Folsomia candida</name>
    <name type="common">Springtail</name>
    <dbReference type="NCBI Taxonomy" id="158441"/>
    <lineage>
        <taxon>Eukaryota</taxon>
        <taxon>Metazoa</taxon>
        <taxon>Ecdysozoa</taxon>
        <taxon>Arthropoda</taxon>
        <taxon>Hexapoda</taxon>
        <taxon>Collembola</taxon>
        <taxon>Entomobryomorpha</taxon>
        <taxon>Isotomoidea</taxon>
        <taxon>Isotomidae</taxon>
        <taxon>Proisotominae</taxon>
        <taxon>Folsomia</taxon>
    </lineage>
</organism>
<evidence type="ECO:0000256" key="9">
    <source>
        <dbReference type="ARBA" id="ARBA00023136"/>
    </source>
</evidence>
<feature type="region of interest" description="Disordered" evidence="13">
    <location>
        <begin position="1"/>
        <end position="34"/>
    </location>
</feature>
<gene>
    <name evidence="17" type="ORF">Fcan01_13603</name>
</gene>
<evidence type="ECO:0000256" key="12">
    <source>
        <dbReference type="RuleBase" id="RU003822"/>
    </source>
</evidence>
<keyword evidence="9 14" id="KW-0472">Membrane</keyword>
<feature type="site" description="Role in the control of polyamine-mediated channel gating and in the blocking by intracellular magnesium" evidence="11">
    <location>
        <position position="173"/>
    </location>
</feature>
<dbReference type="Gene3D" id="1.10.287.70">
    <property type="match status" value="1"/>
</dbReference>
<feature type="compositionally biased region" description="Low complexity" evidence="13">
    <location>
        <begin position="19"/>
        <end position="34"/>
    </location>
</feature>
<dbReference type="Proteomes" id="UP000198287">
    <property type="component" value="Unassembled WGS sequence"/>
</dbReference>
<keyword evidence="10 12" id="KW-0407">Ion channel</keyword>
<dbReference type="InterPro" id="IPR014756">
    <property type="entry name" value="Ig_E-set"/>
</dbReference>
<evidence type="ECO:0000256" key="8">
    <source>
        <dbReference type="ARBA" id="ARBA00023065"/>
    </source>
</evidence>
<dbReference type="Pfam" id="PF17655">
    <property type="entry name" value="IRK_C"/>
    <property type="match status" value="1"/>
</dbReference>
<feature type="transmembrane region" description="Helical" evidence="14">
    <location>
        <begin position="158"/>
        <end position="181"/>
    </location>
</feature>
<dbReference type="Pfam" id="PF01007">
    <property type="entry name" value="IRK"/>
    <property type="match status" value="1"/>
</dbReference>
<keyword evidence="7 14" id="KW-1133">Transmembrane helix</keyword>
<keyword evidence="3 12" id="KW-0633">Potassium transport</keyword>
<evidence type="ECO:0000256" key="3">
    <source>
        <dbReference type="ARBA" id="ARBA00022538"/>
    </source>
</evidence>